<evidence type="ECO:0000256" key="6">
    <source>
        <dbReference type="ARBA" id="ARBA00023306"/>
    </source>
</evidence>
<accession>A0A4R2IB07</accession>
<evidence type="ECO:0000256" key="7">
    <source>
        <dbReference type="HAMAP-Rule" id="MF_00599"/>
    </source>
</evidence>
<keyword evidence="7" id="KW-0997">Cell inner membrane</keyword>
<evidence type="ECO:0000256" key="1">
    <source>
        <dbReference type="ARBA" id="ARBA00022475"/>
    </source>
</evidence>
<dbReference type="Pfam" id="PF04977">
    <property type="entry name" value="DivIC"/>
    <property type="match status" value="1"/>
</dbReference>
<dbReference type="RefSeq" id="WP_131994089.1">
    <property type="nucleotide sequence ID" value="NZ_SLWQ01000002.1"/>
</dbReference>
<dbReference type="InterPro" id="IPR007060">
    <property type="entry name" value="FtsL/DivIC"/>
</dbReference>
<dbReference type="PANTHER" id="PTHR37485:SF1">
    <property type="entry name" value="CELL DIVISION PROTEIN FTSB"/>
    <property type="match status" value="1"/>
</dbReference>
<gene>
    <name evidence="7" type="primary">ftsB</name>
    <name evidence="8" type="ORF">EV148_10223</name>
</gene>
<comment type="caution">
    <text evidence="8">The sequence shown here is derived from an EMBL/GenBank/DDBJ whole genome shotgun (WGS) entry which is preliminary data.</text>
</comment>
<dbReference type="HAMAP" id="MF_00599">
    <property type="entry name" value="FtsB"/>
    <property type="match status" value="1"/>
</dbReference>
<evidence type="ECO:0000313" key="8">
    <source>
        <dbReference type="EMBL" id="TCO41673.1"/>
    </source>
</evidence>
<evidence type="ECO:0000313" key="9">
    <source>
        <dbReference type="Proteomes" id="UP000294862"/>
    </source>
</evidence>
<keyword evidence="1 7" id="KW-1003">Cell membrane</keyword>
<dbReference type="GO" id="GO:0005886">
    <property type="term" value="C:plasma membrane"/>
    <property type="evidence" value="ECO:0007669"/>
    <property type="project" value="UniProtKB-SubCell"/>
</dbReference>
<keyword evidence="6 7" id="KW-0131">Cell cycle</keyword>
<comment type="subcellular location">
    <subcellularLocation>
        <location evidence="7">Cell inner membrane</location>
        <topology evidence="7">Single-pass type II membrane protein</topology>
    </subcellularLocation>
    <text evidence="7">Localizes to the division septum.</text>
</comment>
<dbReference type="EMBL" id="SLWQ01000002">
    <property type="protein sequence ID" value="TCO41673.1"/>
    <property type="molecule type" value="Genomic_DNA"/>
</dbReference>
<dbReference type="OrthoDB" id="7061211at2"/>
<keyword evidence="2 7" id="KW-0132">Cell division</keyword>
<sequence>MLRWVALVLVVVLIALQVRLWTGQGGLRDVWRLQQRVAEQKAENDRLKKRNETLSAEVEDLKHGEEAIEERARAELGLLKPGETFYQVVEPAAADRDDADAHGH</sequence>
<comment type="subunit">
    <text evidence="7">Part of a complex composed of FtsB, FtsL and FtsQ.</text>
</comment>
<dbReference type="Gene3D" id="1.20.5.170">
    <property type="match status" value="1"/>
</dbReference>
<dbReference type="PANTHER" id="PTHR37485">
    <property type="entry name" value="CELL DIVISION PROTEIN FTSB"/>
    <property type="match status" value="1"/>
</dbReference>
<keyword evidence="7" id="KW-0175">Coiled coil</keyword>
<feature type="topological domain" description="Cytoplasmic" evidence="7">
    <location>
        <begin position="1"/>
        <end position="4"/>
    </location>
</feature>
<dbReference type="GO" id="GO:0043093">
    <property type="term" value="P:FtsZ-dependent cytokinesis"/>
    <property type="evidence" value="ECO:0007669"/>
    <property type="project" value="UniProtKB-UniRule"/>
</dbReference>
<dbReference type="InterPro" id="IPR023081">
    <property type="entry name" value="Cell_div_FtsB"/>
</dbReference>
<keyword evidence="3 7" id="KW-0812">Transmembrane</keyword>
<keyword evidence="5 7" id="KW-0472">Membrane</keyword>
<feature type="topological domain" description="Periplasmic" evidence="7">
    <location>
        <begin position="23"/>
        <end position="104"/>
    </location>
</feature>
<dbReference type="GO" id="GO:0032153">
    <property type="term" value="C:cell division site"/>
    <property type="evidence" value="ECO:0007669"/>
    <property type="project" value="UniProtKB-UniRule"/>
</dbReference>
<keyword evidence="4 7" id="KW-1133">Transmembrane helix</keyword>
<feature type="coiled-coil region" evidence="7">
    <location>
        <begin position="30"/>
        <end position="71"/>
    </location>
</feature>
<comment type="function">
    <text evidence="7">Essential cell division protein. May link together the upstream cell division proteins, which are predominantly cytoplasmic, with the downstream cell division proteins, which are predominantly periplasmic.</text>
</comment>
<comment type="similarity">
    <text evidence="7">Belongs to the FtsB family.</text>
</comment>
<name>A0A4R2IB07_9GAMM</name>
<keyword evidence="9" id="KW-1185">Reference proteome</keyword>
<protein>
    <recommendedName>
        <fullName evidence="7">Cell division protein FtsB</fullName>
    </recommendedName>
</protein>
<dbReference type="NCBIfam" id="NF002058">
    <property type="entry name" value="PRK00888.1"/>
    <property type="match status" value="1"/>
</dbReference>
<reference evidence="8 9" key="1">
    <citation type="journal article" date="2015" name="Stand. Genomic Sci.">
        <title>Genomic Encyclopedia of Bacterial and Archaeal Type Strains, Phase III: the genomes of soil and plant-associated and newly described type strains.</title>
        <authorList>
            <person name="Whitman W.B."/>
            <person name="Woyke T."/>
            <person name="Klenk H.P."/>
            <person name="Zhou Y."/>
            <person name="Lilburn T.G."/>
            <person name="Beck B.J."/>
            <person name="De Vos P."/>
            <person name="Vandamme P."/>
            <person name="Eisen J.A."/>
            <person name="Garrity G."/>
            <person name="Hugenholtz P."/>
            <person name="Kyrpides N.C."/>
        </authorList>
    </citation>
    <scope>NUCLEOTIDE SEQUENCE [LARGE SCALE GENOMIC DNA]</scope>
    <source>
        <strain evidence="8 9">A3</strain>
    </source>
</reference>
<proteinExistence type="inferred from homology"/>
<dbReference type="GO" id="GO:0030428">
    <property type="term" value="C:cell septum"/>
    <property type="evidence" value="ECO:0007669"/>
    <property type="project" value="TreeGrafter"/>
</dbReference>
<evidence type="ECO:0000256" key="4">
    <source>
        <dbReference type="ARBA" id="ARBA00022989"/>
    </source>
</evidence>
<organism evidence="8 9">
    <name type="scientific">Dokdonella fugitiva</name>
    <dbReference type="NCBI Taxonomy" id="328517"/>
    <lineage>
        <taxon>Bacteria</taxon>
        <taxon>Pseudomonadati</taxon>
        <taxon>Pseudomonadota</taxon>
        <taxon>Gammaproteobacteria</taxon>
        <taxon>Lysobacterales</taxon>
        <taxon>Rhodanobacteraceae</taxon>
        <taxon>Dokdonella</taxon>
    </lineage>
</organism>
<evidence type="ECO:0000256" key="3">
    <source>
        <dbReference type="ARBA" id="ARBA00022692"/>
    </source>
</evidence>
<evidence type="ECO:0000256" key="2">
    <source>
        <dbReference type="ARBA" id="ARBA00022618"/>
    </source>
</evidence>
<dbReference type="Proteomes" id="UP000294862">
    <property type="component" value="Unassembled WGS sequence"/>
</dbReference>
<dbReference type="AlphaFoldDB" id="A0A4R2IB07"/>
<evidence type="ECO:0000256" key="5">
    <source>
        <dbReference type="ARBA" id="ARBA00023136"/>
    </source>
</evidence>